<sequence>MSRNNQQEPSSGSDEDDYMSDKILNQIEDTRPGLVFNRETVRRYEIEKAAQLKNKQNRQLPVKELEELKRKEGLETCALKPENKGFNLMLKMGYKSGETLGKSSNESQSKLLEPISIEIKTNREGLGQTALRKQKLEEIEKLREKLKSRKRQQEETTEQSYLKFKRIKFNLRKLRYNLHKCQRICYQLDSKKGLIKPEVTWYWPFNVLAALKQKDKESIESVRVQSESVVTKTECIYTKSELGDSSNKDYKEKILERPTKSEKDLKKIYDDRLKIFLDTENSSESQEEYFEDKEYNEQVRKEKERNDAEDMSDIDEDETEEEEDEELMANKIDSICWYLREEYLYCVWCASTFNDQQDMLRNCPGPNEKDHEDEE</sequence>
<feature type="compositionally biased region" description="Polar residues" evidence="5">
    <location>
        <begin position="1"/>
        <end position="12"/>
    </location>
</feature>
<feature type="domain" description="G-patch" evidence="6">
    <location>
        <begin position="81"/>
        <end position="131"/>
    </location>
</feature>
<evidence type="ECO:0000313" key="8">
    <source>
        <dbReference type="Proteomes" id="UP000276133"/>
    </source>
</evidence>
<dbReference type="PANTHER" id="PTHR21032">
    <property type="entry name" value="G PATCH DOMAIN-CONTAINING PROTEIN 11"/>
    <property type="match status" value="1"/>
</dbReference>
<evidence type="ECO:0000256" key="2">
    <source>
        <dbReference type="ARBA" id="ARBA00021978"/>
    </source>
</evidence>
<name>A0A3M7SRU3_BRAPC</name>
<evidence type="ECO:0000259" key="6">
    <source>
        <dbReference type="PROSITE" id="PS50174"/>
    </source>
</evidence>
<feature type="region of interest" description="Disordered" evidence="5">
    <location>
        <begin position="1"/>
        <end position="22"/>
    </location>
</feature>
<feature type="compositionally biased region" description="Basic and acidic residues" evidence="5">
    <location>
        <begin position="292"/>
        <end position="308"/>
    </location>
</feature>
<evidence type="ECO:0000313" key="7">
    <source>
        <dbReference type="EMBL" id="RNA38258.1"/>
    </source>
</evidence>
<dbReference type="AlphaFoldDB" id="A0A3M7SRU3"/>
<comment type="caution">
    <text evidence="7">The sequence shown here is derived from an EMBL/GenBank/DDBJ whole genome shotgun (WGS) entry which is preliminary data.</text>
</comment>
<dbReference type="InterPro" id="IPR000467">
    <property type="entry name" value="G_patch_dom"/>
</dbReference>
<dbReference type="Proteomes" id="UP000276133">
    <property type="component" value="Unassembled WGS sequence"/>
</dbReference>
<dbReference type="Pfam" id="PF01585">
    <property type="entry name" value="G-patch"/>
    <property type="match status" value="1"/>
</dbReference>
<evidence type="ECO:0000256" key="4">
    <source>
        <dbReference type="SAM" id="Coils"/>
    </source>
</evidence>
<accession>A0A3M7SRU3</accession>
<dbReference type="Pfam" id="PF13821">
    <property type="entry name" value="DUF4187"/>
    <property type="match status" value="1"/>
</dbReference>
<reference evidence="7 8" key="1">
    <citation type="journal article" date="2018" name="Sci. Rep.">
        <title>Genomic signatures of local adaptation to the degree of environmental predictability in rotifers.</title>
        <authorList>
            <person name="Franch-Gras L."/>
            <person name="Hahn C."/>
            <person name="Garcia-Roger E.M."/>
            <person name="Carmona M.J."/>
            <person name="Serra M."/>
            <person name="Gomez A."/>
        </authorList>
    </citation>
    <scope>NUCLEOTIDE SEQUENCE [LARGE SCALE GENOMIC DNA]</scope>
    <source>
        <strain evidence="7">HYR1</strain>
    </source>
</reference>
<dbReference type="SMART" id="SM00443">
    <property type="entry name" value="G_patch"/>
    <property type="match status" value="1"/>
</dbReference>
<organism evidence="7 8">
    <name type="scientific">Brachionus plicatilis</name>
    <name type="common">Marine rotifer</name>
    <name type="synonym">Brachionus muelleri</name>
    <dbReference type="NCBI Taxonomy" id="10195"/>
    <lineage>
        <taxon>Eukaryota</taxon>
        <taxon>Metazoa</taxon>
        <taxon>Spiralia</taxon>
        <taxon>Gnathifera</taxon>
        <taxon>Rotifera</taxon>
        <taxon>Eurotatoria</taxon>
        <taxon>Monogononta</taxon>
        <taxon>Pseudotrocha</taxon>
        <taxon>Ploima</taxon>
        <taxon>Brachionidae</taxon>
        <taxon>Brachionus</taxon>
    </lineage>
</organism>
<dbReference type="SMART" id="SM01173">
    <property type="entry name" value="DUF4187"/>
    <property type="match status" value="1"/>
</dbReference>
<dbReference type="GO" id="GO:0000776">
    <property type="term" value="C:kinetochore"/>
    <property type="evidence" value="ECO:0007669"/>
    <property type="project" value="TreeGrafter"/>
</dbReference>
<feature type="compositionally biased region" description="Acidic residues" evidence="5">
    <location>
        <begin position="309"/>
        <end position="326"/>
    </location>
</feature>
<dbReference type="InterPro" id="IPR039249">
    <property type="entry name" value="GPATCH11"/>
</dbReference>
<dbReference type="InterPro" id="IPR025239">
    <property type="entry name" value="DUF4187"/>
</dbReference>
<dbReference type="PROSITE" id="PS50174">
    <property type="entry name" value="G_PATCH"/>
    <property type="match status" value="1"/>
</dbReference>
<dbReference type="STRING" id="10195.A0A3M7SRU3"/>
<proteinExistence type="inferred from homology"/>
<gene>
    <name evidence="7" type="ORF">BpHYR1_030559</name>
</gene>
<feature type="coiled-coil region" evidence="4">
    <location>
        <begin position="132"/>
        <end position="159"/>
    </location>
</feature>
<protein>
    <recommendedName>
        <fullName evidence="2">G patch domain-containing protein 11</fullName>
    </recommendedName>
    <alternativeName>
        <fullName evidence="3">Coiled-coil domain-containing protein 75</fullName>
    </alternativeName>
</protein>
<evidence type="ECO:0000256" key="1">
    <source>
        <dbReference type="ARBA" id="ARBA00007140"/>
    </source>
</evidence>
<evidence type="ECO:0000256" key="5">
    <source>
        <dbReference type="SAM" id="MobiDB-lite"/>
    </source>
</evidence>
<keyword evidence="8" id="KW-1185">Reference proteome</keyword>
<evidence type="ECO:0000256" key="3">
    <source>
        <dbReference type="ARBA" id="ARBA00030688"/>
    </source>
</evidence>
<comment type="similarity">
    <text evidence="1">Belongs to the GPATCH11 family.</text>
</comment>
<dbReference type="PANTHER" id="PTHR21032:SF0">
    <property type="entry name" value="G PATCH DOMAIN-CONTAINING PROTEIN 11"/>
    <property type="match status" value="1"/>
</dbReference>
<dbReference type="GO" id="GO:0003676">
    <property type="term" value="F:nucleic acid binding"/>
    <property type="evidence" value="ECO:0007669"/>
    <property type="project" value="InterPro"/>
</dbReference>
<keyword evidence="4" id="KW-0175">Coiled coil</keyword>
<dbReference type="OrthoDB" id="786951at2759"/>
<feature type="region of interest" description="Disordered" evidence="5">
    <location>
        <begin position="285"/>
        <end position="326"/>
    </location>
</feature>
<dbReference type="EMBL" id="REGN01000897">
    <property type="protein sequence ID" value="RNA38258.1"/>
    <property type="molecule type" value="Genomic_DNA"/>
</dbReference>